<dbReference type="CDD" id="cd07344">
    <property type="entry name" value="M48_yhfN_like"/>
    <property type="match status" value="1"/>
</dbReference>
<dbReference type="OrthoDB" id="9811177at2"/>
<dbReference type="Proteomes" id="UP000034029">
    <property type="component" value="Chromosome"/>
</dbReference>
<proteinExistence type="predicted"/>
<dbReference type="AlphaFoldDB" id="A0A0F7HK25"/>
<evidence type="ECO:0000313" key="5">
    <source>
        <dbReference type="Proteomes" id="UP000183090"/>
    </source>
</evidence>
<organism evidence="3 5">
    <name type="scientific">Salinicoccus halodurans</name>
    <dbReference type="NCBI Taxonomy" id="407035"/>
    <lineage>
        <taxon>Bacteria</taxon>
        <taxon>Bacillati</taxon>
        <taxon>Bacillota</taxon>
        <taxon>Bacilli</taxon>
        <taxon>Bacillales</taxon>
        <taxon>Staphylococcaceae</taxon>
        <taxon>Salinicoccus</taxon>
    </lineage>
</organism>
<dbReference type="Gene3D" id="3.30.2010.10">
    <property type="entry name" value="Metalloproteases ('zincins'), catalytic domain"/>
    <property type="match status" value="1"/>
</dbReference>
<accession>A0A0F7HK25</accession>
<dbReference type="Proteomes" id="UP000183090">
    <property type="component" value="Unassembled WGS sequence"/>
</dbReference>
<dbReference type="KEGG" id="shv:AAT16_08085"/>
<name>A0A0F7HK25_9STAP</name>
<dbReference type="EMBL" id="FOTB01000006">
    <property type="protein sequence ID" value="SFK92920.1"/>
    <property type="molecule type" value="Genomic_DNA"/>
</dbReference>
<evidence type="ECO:0000313" key="3">
    <source>
        <dbReference type="EMBL" id="SFK92920.1"/>
    </source>
</evidence>
<keyword evidence="4" id="KW-1185">Reference proteome</keyword>
<dbReference type="InterPro" id="IPR002725">
    <property type="entry name" value="YgjP-like_metallopeptidase"/>
</dbReference>
<evidence type="ECO:0000313" key="2">
    <source>
        <dbReference type="EMBL" id="AKG74196.1"/>
    </source>
</evidence>
<protein>
    <recommendedName>
        <fullName evidence="1">YgjP-like metallopeptidase domain-containing protein</fullName>
    </recommendedName>
</protein>
<dbReference type="RefSeq" id="WP_046790378.1">
    <property type="nucleotide sequence ID" value="NZ_CP011366.1"/>
</dbReference>
<evidence type="ECO:0000313" key="4">
    <source>
        <dbReference type="Proteomes" id="UP000034029"/>
    </source>
</evidence>
<dbReference type="EMBL" id="CP011366">
    <property type="protein sequence ID" value="AKG74196.1"/>
    <property type="molecule type" value="Genomic_DNA"/>
</dbReference>
<dbReference type="PANTHER" id="PTHR30399:SF1">
    <property type="entry name" value="UTP PYROPHOSPHATASE"/>
    <property type="match status" value="1"/>
</dbReference>
<reference evidence="3 5" key="3">
    <citation type="submission" date="2016-10" db="EMBL/GenBank/DDBJ databases">
        <authorList>
            <person name="Varghese N."/>
            <person name="Submissions S."/>
        </authorList>
    </citation>
    <scope>NUCLEOTIDE SEQUENCE [LARGE SCALE GENOMIC DNA]</scope>
    <source>
        <strain evidence="3 5">CGMCC 1.6501</strain>
    </source>
</reference>
<evidence type="ECO:0000259" key="1">
    <source>
        <dbReference type="Pfam" id="PF01863"/>
    </source>
</evidence>
<dbReference type="PANTHER" id="PTHR30399">
    <property type="entry name" value="UNCHARACTERIZED PROTEIN YGJP"/>
    <property type="match status" value="1"/>
</dbReference>
<sequence length="251" mass="29925">MPIIQYGSTEIYYSIYNEVRNDLKITVNLINGVEVHAPANIDEQKLNQVLSKKAPWIMQKIEELNEVKGIVQPTEFVSGEKLSYLGRNYRLKVKRENIKDASIQYQQGRFIATVPNHWSQDEIQYHLEQEMIVWYKVYGAKKVMERATIYQEMMNVVPRSLTLKSQLKRWGTCTQNGDVYLNWRLVMAPVRVIDYVLVHELAHLIEMEHNERFWRIVRHTLPHYKASKEWLRVHGMELHRLQNRQLHDIQK</sequence>
<feature type="domain" description="YgjP-like metallopeptidase" evidence="1">
    <location>
        <begin position="23"/>
        <end position="233"/>
    </location>
</feature>
<reference evidence="2 4" key="1">
    <citation type="journal article" date="2015" name="Int. J. Syst. Evol. Microbiol.">
        <title>Complete genome sequence of Salinicoccus halodurans H3B36, isolated from the Qaidam Basin in China.</title>
        <authorList>
            <person name="Jiang K."/>
            <person name="Xue Y."/>
            <person name="Ma Y."/>
        </authorList>
    </citation>
    <scope>NUCLEOTIDE SEQUENCE [LARGE SCALE GENOMIC DNA]</scope>
    <source>
        <strain evidence="2 4">H3B36</strain>
    </source>
</reference>
<dbReference type="Pfam" id="PF01863">
    <property type="entry name" value="YgjP-like"/>
    <property type="match status" value="1"/>
</dbReference>
<gene>
    <name evidence="2" type="ORF">AAT16_08085</name>
    <name evidence="3" type="ORF">SAMN05216235_2510</name>
</gene>
<reference evidence="4" key="2">
    <citation type="submission" date="2015-04" db="EMBL/GenBank/DDBJ databases">
        <title>Complete genome sequence of Salinicoccus halodurans strain H3B36, isolated from the Qaidam basin of China.</title>
        <authorList>
            <person name="Ma Y."/>
            <person name="Jiang K."/>
            <person name="Xue Y."/>
        </authorList>
    </citation>
    <scope>NUCLEOTIDE SEQUENCE [LARGE SCALE GENOMIC DNA]</scope>
    <source>
        <strain evidence="4">H3B36</strain>
    </source>
</reference>
<dbReference type="InterPro" id="IPR053136">
    <property type="entry name" value="UTP_pyrophosphatase-like"/>
</dbReference>